<dbReference type="SMART" id="SM01121">
    <property type="entry name" value="Dak1_2"/>
    <property type="match status" value="1"/>
</dbReference>
<dbReference type="Gene3D" id="1.25.40.340">
    <property type="match status" value="1"/>
</dbReference>
<dbReference type="SUPFAM" id="SSF101473">
    <property type="entry name" value="DhaL-like"/>
    <property type="match status" value="1"/>
</dbReference>
<gene>
    <name evidence="2" type="ORF">BJY20_000612</name>
</gene>
<dbReference type="NCBIfam" id="TIGR03599">
    <property type="entry name" value="YloV"/>
    <property type="match status" value="1"/>
</dbReference>
<dbReference type="AlphaFoldDB" id="A0A852VP30"/>
<dbReference type="InterPro" id="IPR048394">
    <property type="entry name" value="FakA-like_M"/>
</dbReference>
<dbReference type="Pfam" id="PF21645">
    <property type="entry name" value="FakA-like_M"/>
    <property type="match status" value="1"/>
</dbReference>
<accession>A0A852VP30</accession>
<dbReference type="PROSITE" id="PS51480">
    <property type="entry name" value="DHAL"/>
    <property type="match status" value="1"/>
</dbReference>
<dbReference type="InterPro" id="IPR036117">
    <property type="entry name" value="DhaL_dom_sf"/>
</dbReference>
<organism evidence="2 3">
    <name type="scientific">Janibacter cremeus</name>
    <dbReference type="NCBI Taxonomy" id="1285192"/>
    <lineage>
        <taxon>Bacteria</taxon>
        <taxon>Bacillati</taxon>
        <taxon>Actinomycetota</taxon>
        <taxon>Actinomycetes</taxon>
        <taxon>Micrococcales</taxon>
        <taxon>Intrasporangiaceae</taxon>
        <taxon>Janibacter</taxon>
    </lineage>
</organism>
<dbReference type="RefSeq" id="WP_185990181.1">
    <property type="nucleotide sequence ID" value="NZ_JACCAE010000001.1"/>
</dbReference>
<dbReference type="GO" id="GO:0004371">
    <property type="term" value="F:glycerone kinase activity"/>
    <property type="evidence" value="ECO:0007669"/>
    <property type="project" value="InterPro"/>
</dbReference>
<dbReference type="InterPro" id="IPR019986">
    <property type="entry name" value="YloV-like"/>
</dbReference>
<dbReference type="PANTHER" id="PTHR33434">
    <property type="entry name" value="DEGV DOMAIN-CONTAINING PROTEIN DR_1986-RELATED"/>
    <property type="match status" value="1"/>
</dbReference>
<evidence type="ECO:0000259" key="1">
    <source>
        <dbReference type="PROSITE" id="PS51480"/>
    </source>
</evidence>
<dbReference type="SMART" id="SM01120">
    <property type="entry name" value="Dak2"/>
    <property type="match status" value="1"/>
</dbReference>
<comment type="caution">
    <text evidence="2">The sequence shown here is derived from an EMBL/GenBank/DDBJ whole genome shotgun (WGS) entry which is preliminary data.</text>
</comment>
<name>A0A852VP30_9MICO</name>
<protein>
    <recommendedName>
        <fullName evidence="1">DhaL domain-containing protein</fullName>
    </recommendedName>
</protein>
<sequence>MLEVMDAESVRRWVVVTRAALAVRRAEIDALNVYPVPDGDTGTNMYLTLDQALHATRTEQERLGEEGPPRLDVEVAAMSRAALMSARGNSGVILSQLVRGVSEVIAGEHLTVIDAPAAARSIAQGARRARESVVRPQEGTILTVADATAAEAERVVRGGGSLGELTRAAVAAAREALARTPEQLQVLADAGVVDAGGAGYLLFIEALDQVVHDKGPARHLVVDDFILNTTLERRADWSHERSGGEVSAGGFDGHDGHAHEVMYLLHEVPEEGVARLRRDLDELGDCVVVSSAGDLTHVHVHTDDIGAALQAGLAHGAPDRVVVTALETMAARPQLGLSLVACAAGPGIAEVITQVGASAVHSGPGHRASAGELVAAVREGGTEEIILLPNDRDTRMAADAAAQAAAQEGRTVHVIGSTTAVQGLAALAVFDPGLTATQNVLAMTHAAAATRHGAVTVAVKSGLTSGGACEIGDVLGVVAGDITIVGSDMDEVAREVLDTITGTGAELVTMVVGQQAPDGLVDRLTARMESQRVEVEVIDGGQPHYPLLFGAE</sequence>
<dbReference type="Pfam" id="PF02734">
    <property type="entry name" value="Dak2"/>
    <property type="match status" value="1"/>
</dbReference>
<reference evidence="2 3" key="1">
    <citation type="submission" date="2020-07" db="EMBL/GenBank/DDBJ databases">
        <title>Sequencing the genomes of 1000 actinobacteria strains.</title>
        <authorList>
            <person name="Klenk H.-P."/>
        </authorList>
    </citation>
    <scope>NUCLEOTIDE SEQUENCE [LARGE SCALE GENOMIC DNA]</scope>
    <source>
        <strain evidence="2 3">DSM 26154</strain>
    </source>
</reference>
<proteinExistence type="predicted"/>
<dbReference type="EMBL" id="JACCAE010000001">
    <property type="protein sequence ID" value="NYF97220.1"/>
    <property type="molecule type" value="Genomic_DNA"/>
</dbReference>
<dbReference type="Proteomes" id="UP000554054">
    <property type="component" value="Unassembled WGS sequence"/>
</dbReference>
<dbReference type="InterPro" id="IPR004007">
    <property type="entry name" value="DhaL_dom"/>
</dbReference>
<feature type="domain" description="DhaL" evidence="1">
    <location>
        <begin position="8"/>
        <end position="209"/>
    </location>
</feature>
<dbReference type="GO" id="GO:0006071">
    <property type="term" value="P:glycerol metabolic process"/>
    <property type="evidence" value="ECO:0007669"/>
    <property type="project" value="InterPro"/>
</dbReference>
<dbReference type="InterPro" id="IPR033470">
    <property type="entry name" value="FakA-like_C"/>
</dbReference>
<dbReference type="PANTHER" id="PTHR33434:SF4">
    <property type="entry name" value="PHOSPHATASE PROTEIN"/>
    <property type="match status" value="1"/>
</dbReference>
<keyword evidence="3" id="KW-1185">Reference proteome</keyword>
<dbReference type="InterPro" id="IPR050270">
    <property type="entry name" value="DegV_domain_contain"/>
</dbReference>
<evidence type="ECO:0000313" key="2">
    <source>
        <dbReference type="EMBL" id="NYF97220.1"/>
    </source>
</evidence>
<dbReference type="Pfam" id="PF13684">
    <property type="entry name" value="FakA-like_C"/>
    <property type="match status" value="1"/>
</dbReference>
<evidence type="ECO:0000313" key="3">
    <source>
        <dbReference type="Proteomes" id="UP000554054"/>
    </source>
</evidence>